<feature type="region of interest" description="Disordered" evidence="1">
    <location>
        <begin position="66"/>
        <end position="86"/>
    </location>
</feature>
<name>A0ABQ8F676_9FUNG</name>
<organism evidence="2 3">
    <name type="scientific">Batrachochytrium salamandrivorans</name>
    <dbReference type="NCBI Taxonomy" id="1357716"/>
    <lineage>
        <taxon>Eukaryota</taxon>
        <taxon>Fungi</taxon>
        <taxon>Fungi incertae sedis</taxon>
        <taxon>Chytridiomycota</taxon>
        <taxon>Chytridiomycota incertae sedis</taxon>
        <taxon>Chytridiomycetes</taxon>
        <taxon>Rhizophydiales</taxon>
        <taxon>Rhizophydiales incertae sedis</taxon>
        <taxon>Batrachochytrium</taxon>
    </lineage>
</organism>
<dbReference type="Proteomes" id="UP001648503">
    <property type="component" value="Unassembled WGS sequence"/>
</dbReference>
<dbReference type="EMBL" id="JAFCIX010000410">
    <property type="protein sequence ID" value="KAH6591367.1"/>
    <property type="molecule type" value="Genomic_DNA"/>
</dbReference>
<feature type="compositionally biased region" description="Basic and acidic residues" evidence="1">
    <location>
        <begin position="68"/>
        <end position="78"/>
    </location>
</feature>
<accession>A0ABQ8F676</accession>
<protein>
    <submittedName>
        <fullName evidence="2">Uncharacterized protein</fullName>
    </submittedName>
</protein>
<evidence type="ECO:0000313" key="3">
    <source>
        <dbReference type="Proteomes" id="UP001648503"/>
    </source>
</evidence>
<evidence type="ECO:0000256" key="1">
    <source>
        <dbReference type="SAM" id="MobiDB-lite"/>
    </source>
</evidence>
<keyword evidence="3" id="KW-1185">Reference proteome</keyword>
<reference evidence="2 3" key="1">
    <citation type="submission" date="2021-02" db="EMBL/GenBank/DDBJ databases">
        <title>Variation within the Batrachochytrium salamandrivorans European outbreak.</title>
        <authorList>
            <person name="Kelly M."/>
            <person name="Pasmans F."/>
            <person name="Shea T.P."/>
            <person name="Munoz J.F."/>
            <person name="Carranza S."/>
            <person name="Cuomo C.A."/>
            <person name="Martel A."/>
        </authorList>
    </citation>
    <scope>NUCLEOTIDE SEQUENCE [LARGE SCALE GENOMIC DNA]</scope>
    <source>
        <strain evidence="2 3">AMFP18/2</strain>
    </source>
</reference>
<evidence type="ECO:0000313" key="2">
    <source>
        <dbReference type="EMBL" id="KAH6591367.1"/>
    </source>
</evidence>
<comment type="caution">
    <text evidence="2">The sequence shown here is derived from an EMBL/GenBank/DDBJ whole genome shotgun (WGS) entry which is preliminary data.</text>
</comment>
<proteinExistence type="predicted"/>
<gene>
    <name evidence="2" type="ORF">BASA50_008721</name>
</gene>
<sequence>MPVSVCASPSRGYVSYYPPAVSAPTAFSTPQALSALPLRPALDTTKLFDRWELNASWQYLMTSRPPKRHLDSTRDHLDSTAQLPQSHMDIESRFEGMSEWNAMAPGLDVSTSHYPSQRPAKRAYFESTQRIDCASI</sequence>